<dbReference type="AlphaFoldDB" id="A0AAD5RDT2"/>
<accession>A0AAD5RDT2</accession>
<gene>
    <name evidence="3" type="ORF">KIN20_036976</name>
</gene>
<protein>
    <submittedName>
        <fullName evidence="3">Uncharacterized protein</fullName>
    </submittedName>
</protein>
<feature type="compositionally biased region" description="Basic and acidic residues" evidence="1">
    <location>
        <begin position="76"/>
        <end position="91"/>
    </location>
</feature>
<dbReference type="Proteomes" id="UP001196413">
    <property type="component" value="Unassembled WGS sequence"/>
</dbReference>
<feature type="compositionally biased region" description="Basic and acidic residues" evidence="1">
    <location>
        <begin position="135"/>
        <end position="163"/>
    </location>
</feature>
<keyword evidence="2" id="KW-0812">Transmembrane</keyword>
<evidence type="ECO:0000256" key="1">
    <source>
        <dbReference type="SAM" id="MobiDB-lite"/>
    </source>
</evidence>
<feature type="transmembrane region" description="Helical" evidence="2">
    <location>
        <begin position="20"/>
        <end position="40"/>
    </location>
</feature>
<feature type="region of interest" description="Disordered" evidence="1">
    <location>
        <begin position="63"/>
        <end position="91"/>
    </location>
</feature>
<proteinExistence type="predicted"/>
<name>A0AAD5RDT2_PARTN</name>
<evidence type="ECO:0000313" key="4">
    <source>
        <dbReference type="Proteomes" id="UP001196413"/>
    </source>
</evidence>
<dbReference type="EMBL" id="JAHQIW010007448">
    <property type="protein sequence ID" value="KAJ1374310.1"/>
    <property type="molecule type" value="Genomic_DNA"/>
</dbReference>
<sequence>MSGSSSTFSTTSLKPKQGRFNCSILMLGSMGVVQLMVQWITVNVPSIVAQALILLVAAYSYEPEPPTPGDVAITEKSSEDDSKKSEFTNHRDAHYANMFTHAMQRNKELDMMSKTTEASLDAPQTEDVVLTPADPAKDKTQYEEKKKKEAEEYQKQFDKPFCC</sequence>
<keyword evidence="4" id="KW-1185">Reference proteome</keyword>
<evidence type="ECO:0000256" key="2">
    <source>
        <dbReference type="SAM" id="Phobius"/>
    </source>
</evidence>
<keyword evidence="2" id="KW-1133">Transmembrane helix</keyword>
<organism evidence="3 4">
    <name type="scientific">Parelaphostrongylus tenuis</name>
    <name type="common">Meningeal worm</name>
    <dbReference type="NCBI Taxonomy" id="148309"/>
    <lineage>
        <taxon>Eukaryota</taxon>
        <taxon>Metazoa</taxon>
        <taxon>Ecdysozoa</taxon>
        <taxon>Nematoda</taxon>
        <taxon>Chromadorea</taxon>
        <taxon>Rhabditida</taxon>
        <taxon>Rhabditina</taxon>
        <taxon>Rhabditomorpha</taxon>
        <taxon>Strongyloidea</taxon>
        <taxon>Metastrongylidae</taxon>
        <taxon>Parelaphostrongylus</taxon>
    </lineage>
</organism>
<reference evidence="3" key="1">
    <citation type="submission" date="2021-06" db="EMBL/GenBank/DDBJ databases">
        <title>Parelaphostrongylus tenuis whole genome reference sequence.</title>
        <authorList>
            <person name="Garwood T.J."/>
            <person name="Larsen P.A."/>
            <person name="Fountain-Jones N.M."/>
            <person name="Garbe J.R."/>
            <person name="Macchietto M.G."/>
            <person name="Kania S.A."/>
            <person name="Gerhold R.W."/>
            <person name="Richards J.E."/>
            <person name="Wolf T.M."/>
        </authorList>
    </citation>
    <scope>NUCLEOTIDE SEQUENCE</scope>
    <source>
        <strain evidence="3">MNPRO001-30</strain>
        <tissue evidence="3">Meninges</tissue>
    </source>
</reference>
<evidence type="ECO:0000313" key="3">
    <source>
        <dbReference type="EMBL" id="KAJ1374310.1"/>
    </source>
</evidence>
<feature type="region of interest" description="Disordered" evidence="1">
    <location>
        <begin position="112"/>
        <end position="163"/>
    </location>
</feature>
<keyword evidence="2" id="KW-0472">Membrane</keyword>
<comment type="caution">
    <text evidence="3">The sequence shown here is derived from an EMBL/GenBank/DDBJ whole genome shotgun (WGS) entry which is preliminary data.</text>
</comment>